<keyword evidence="2" id="KW-1185">Reference proteome</keyword>
<evidence type="ECO:0000313" key="1">
    <source>
        <dbReference type="EMBL" id="MDN5212079.1"/>
    </source>
</evidence>
<dbReference type="Proteomes" id="UP001172083">
    <property type="component" value="Unassembled WGS sequence"/>
</dbReference>
<gene>
    <name evidence="1" type="ORF">QQ020_08450</name>
</gene>
<name>A0ABT8L2V7_9BACT</name>
<reference evidence="1" key="1">
    <citation type="submission" date="2023-06" db="EMBL/GenBank/DDBJ databases">
        <title>Genomic of Agaribacillus aureum.</title>
        <authorList>
            <person name="Wang G."/>
        </authorList>
    </citation>
    <scope>NUCLEOTIDE SEQUENCE</scope>
    <source>
        <strain evidence="1">BMA12</strain>
    </source>
</reference>
<organism evidence="1 2">
    <name type="scientific">Agaribacillus aureus</name>
    <dbReference type="NCBI Taxonomy" id="3051825"/>
    <lineage>
        <taxon>Bacteria</taxon>
        <taxon>Pseudomonadati</taxon>
        <taxon>Bacteroidota</taxon>
        <taxon>Cytophagia</taxon>
        <taxon>Cytophagales</taxon>
        <taxon>Splendidivirgaceae</taxon>
        <taxon>Agaribacillus</taxon>
    </lineage>
</organism>
<dbReference type="RefSeq" id="WP_346757404.1">
    <property type="nucleotide sequence ID" value="NZ_JAUJEB010000001.1"/>
</dbReference>
<dbReference type="EMBL" id="JAUJEB010000001">
    <property type="protein sequence ID" value="MDN5212079.1"/>
    <property type="molecule type" value="Genomic_DNA"/>
</dbReference>
<evidence type="ECO:0000313" key="2">
    <source>
        <dbReference type="Proteomes" id="UP001172083"/>
    </source>
</evidence>
<accession>A0ABT8L2V7</accession>
<comment type="caution">
    <text evidence="1">The sequence shown here is derived from an EMBL/GenBank/DDBJ whole genome shotgun (WGS) entry which is preliminary data.</text>
</comment>
<protein>
    <submittedName>
        <fullName evidence="1">Uncharacterized protein</fullName>
    </submittedName>
</protein>
<sequence>MKTFHKITRKITLVAGIVMGALIISTSLVQAASEKKPKTDKTYEATVAELEIEILEYLQEEEDLIAEFKALNLPTIKIFDANDELVFQATVDDINTIKDKKLRSLLYQSDFLMSFENTSYYRLHD</sequence>
<proteinExistence type="predicted"/>